<evidence type="ECO:0000256" key="5">
    <source>
        <dbReference type="ARBA" id="ARBA00023136"/>
    </source>
</evidence>
<comment type="subcellular location">
    <subcellularLocation>
        <location evidence="1">Membrane</location>
        <topology evidence="1">Multi-pass membrane protein</topology>
    </subcellularLocation>
</comment>
<feature type="transmembrane region" description="Helical" evidence="6">
    <location>
        <begin position="253"/>
        <end position="280"/>
    </location>
</feature>
<protein>
    <submittedName>
        <fullName evidence="7">Sporulation integral membrane protein YtvI</fullName>
    </submittedName>
</protein>
<evidence type="ECO:0000256" key="2">
    <source>
        <dbReference type="ARBA" id="ARBA00009773"/>
    </source>
</evidence>
<dbReference type="RefSeq" id="WP_012859673.1">
    <property type="nucleotide sequence ID" value="NC_013517.1"/>
</dbReference>
<dbReference type="AlphaFoldDB" id="D1AKQ8"/>
<keyword evidence="4 6" id="KW-1133">Transmembrane helix</keyword>
<dbReference type="Pfam" id="PF01594">
    <property type="entry name" value="AI-2E_transport"/>
    <property type="match status" value="1"/>
</dbReference>
<evidence type="ECO:0000256" key="4">
    <source>
        <dbReference type="ARBA" id="ARBA00022989"/>
    </source>
</evidence>
<organism evidence="7 8">
    <name type="scientific">Sebaldella termitidis (strain ATCC 33386 / NCTC 11300)</name>
    <dbReference type="NCBI Taxonomy" id="526218"/>
    <lineage>
        <taxon>Bacteria</taxon>
        <taxon>Fusobacteriati</taxon>
        <taxon>Fusobacteriota</taxon>
        <taxon>Fusobacteriia</taxon>
        <taxon>Fusobacteriales</taxon>
        <taxon>Leptotrichiaceae</taxon>
        <taxon>Sebaldella</taxon>
    </lineage>
</organism>
<sequence length="383" mass="43059">MYNYYKSALFKKALFFGRILLVFLLIFIAFKIAVFLSPFVLAVLFSMIVTKIAKFLNSKVKLPKKISTAIALMIVFATVVGLISLIVTKLILEIYSLSFNISTYAQEIRLWIDNFMNFMNRGTIILDRIPEQILNQLKGSVSDIISMATSKISVILNNILSFITSLPNVVIYFFVTVIATVFMSLDKQNIILFVEKQLPASWLNKIYTLKNDLLSVVGGYLKAQAMLITICFFELLIGLNLFHFMGLNVQYPLTFAIIICAIDALPILGAGAFMIPWIVVSLIVKDFKMAVALLILYVIVTAVRQLLEPKLYSQNIGVHPLITLLSMYTGLKLAGFIGIIMGPAVVIILKNVFHEELERGFFKGMFGKKEKIDTETENNNTNT</sequence>
<evidence type="ECO:0000256" key="3">
    <source>
        <dbReference type="ARBA" id="ARBA00022692"/>
    </source>
</evidence>
<feature type="transmembrane region" description="Helical" evidence="6">
    <location>
        <begin position="70"/>
        <end position="92"/>
    </location>
</feature>
<dbReference type="GO" id="GO:0055085">
    <property type="term" value="P:transmembrane transport"/>
    <property type="evidence" value="ECO:0007669"/>
    <property type="project" value="TreeGrafter"/>
</dbReference>
<dbReference type="EMBL" id="CP001739">
    <property type="protein sequence ID" value="ACZ07074.1"/>
    <property type="molecule type" value="Genomic_DNA"/>
</dbReference>
<feature type="transmembrane region" description="Helical" evidence="6">
    <location>
        <begin position="20"/>
        <end position="49"/>
    </location>
</feature>
<dbReference type="Proteomes" id="UP000000845">
    <property type="component" value="Chromosome"/>
</dbReference>
<dbReference type="PANTHER" id="PTHR21716:SF68">
    <property type="entry name" value="TRANSPORT PROTEIN YTVI-RELATED"/>
    <property type="match status" value="1"/>
</dbReference>
<reference evidence="7 8" key="2">
    <citation type="journal article" date="2010" name="Stand. Genomic Sci.">
        <title>Complete genome sequence of Sebaldella termitidis type strain (NCTC 11300).</title>
        <authorList>
            <person name="Harmon-Smith M."/>
            <person name="Celia L."/>
            <person name="Chertkov O."/>
            <person name="Lapidus A."/>
            <person name="Copeland A."/>
            <person name="Glavina Del Rio T."/>
            <person name="Nolan M."/>
            <person name="Lucas S."/>
            <person name="Tice H."/>
            <person name="Cheng J.F."/>
            <person name="Han C."/>
            <person name="Detter J.C."/>
            <person name="Bruce D."/>
            <person name="Goodwin L."/>
            <person name="Pitluck S."/>
            <person name="Pati A."/>
            <person name="Liolios K."/>
            <person name="Ivanova N."/>
            <person name="Mavromatis K."/>
            <person name="Mikhailova N."/>
            <person name="Chen A."/>
            <person name="Palaniappan K."/>
            <person name="Land M."/>
            <person name="Hauser L."/>
            <person name="Chang Y.J."/>
            <person name="Jeffries C.D."/>
            <person name="Brettin T."/>
            <person name="Goker M."/>
            <person name="Beck B."/>
            <person name="Bristow J."/>
            <person name="Eisen J.A."/>
            <person name="Markowitz V."/>
            <person name="Hugenholtz P."/>
            <person name="Kyrpides N.C."/>
            <person name="Klenk H.P."/>
            <person name="Chen F."/>
        </authorList>
    </citation>
    <scope>NUCLEOTIDE SEQUENCE [LARGE SCALE GENOMIC DNA]</scope>
    <source>
        <strain evidence="8">ATCC 33386 / NCTC 11300</strain>
    </source>
</reference>
<name>D1AKQ8_SEBTE</name>
<keyword evidence="5 6" id="KW-0472">Membrane</keyword>
<dbReference type="InterPro" id="IPR002549">
    <property type="entry name" value="AI-2E-like"/>
</dbReference>
<evidence type="ECO:0000313" key="7">
    <source>
        <dbReference type="EMBL" id="ACZ07074.1"/>
    </source>
</evidence>
<evidence type="ECO:0000256" key="1">
    <source>
        <dbReference type="ARBA" id="ARBA00004141"/>
    </source>
</evidence>
<dbReference type="InterPro" id="IPR014227">
    <property type="entry name" value="YtvI-like"/>
</dbReference>
<reference evidence="8" key="1">
    <citation type="submission" date="2009-09" db="EMBL/GenBank/DDBJ databases">
        <title>The complete chromosome of Sebaldella termitidis ATCC 33386.</title>
        <authorList>
            <consortium name="US DOE Joint Genome Institute (JGI-PGF)"/>
            <person name="Lucas S."/>
            <person name="Copeland A."/>
            <person name="Lapidus A."/>
            <person name="Glavina del Rio T."/>
            <person name="Dalin E."/>
            <person name="Tice H."/>
            <person name="Bruce D."/>
            <person name="Goodwin L."/>
            <person name="Pitluck S."/>
            <person name="Kyrpides N."/>
            <person name="Mavromatis K."/>
            <person name="Ivanova N."/>
            <person name="Mikhailova N."/>
            <person name="Sims D."/>
            <person name="Meincke L."/>
            <person name="Brettin T."/>
            <person name="Detter J.C."/>
            <person name="Han C."/>
            <person name="Larimer F."/>
            <person name="Land M."/>
            <person name="Hauser L."/>
            <person name="Markowitz V."/>
            <person name="Cheng J.F."/>
            <person name="Hugenholtz P."/>
            <person name="Woyke T."/>
            <person name="Wu D."/>
            <person name="Eisen J.A."/>
        </authorList>
    </citation>
    <scope>NUCLEOTIDE SEQUENCE [LARGE SCALE GENOMIC DNA]</scope>
    <source>
        <strain evidence="8">ATCC 33386 / NCTC 11300</strain>
    </source>
</reference>
<evidence type="ECO:0000313" key="8">
    <source>
        <dbReference type="Proteomes" id="UP000000845"/>
    </source>
</evidence>
<keyword evidence="8" id="KW-1185">Reference proteome</keyword>
<gene>
    <name evidence="7" type="ordered locus">Sterm_0189</name>
</gene>
<feature type="transmembrane region" description="Helical" evidence="6">
    <location>
        <begin position="287"/>
        <end position="307"/>
    </location>
</feature>
<proteinExistence type="inferred from homology"/>
<dbReference type="GO" id="GO:0016020">
    <property type="term" value="C:membrane"/>
    <property type="evidence" value="ECO:0007669"/>
    <property type="project" value="UniProtKB-SubCell"/>
</dbReference>
<feature type="transmembrane region" description="Helical" evidence="6">
    <location>
        <begin position="225"/>
        <end position="247"/>
    </location>
</feature>
<keyword evidence="3 6" id="KW-0812">Transmembrane</keyword>
<dbReference type="HOGENOM" id="CLU_031275_4_0_0"/>
<dbReference type="PANTHER" id="PTHR21716">
    <property type="entry name" value="TRANSMEMBRANE PROTEIN"/>
    <property type="match status" value="1"/>
</dbReference>
<feature type="transmembrane region" description="Helical" evidence="6">
    <location>
        <begin position="327"/>
        <end position="349"/>
    </location>
</feature>
<dbReference type="KEGG" id="str:Sterm_0189"/>
<dbReference type="STRING" id="526218.Sterm_0189"/>
<dbReference type="eggNOG" id="COG0628">
    <property type="taxonomic scope" value="Bacteria"/>
</dbReference>
<dbReference type="NCBIfam" id="TIGR02872">
    <property type="entry name" value="spore_ytvI"/>
    <property type="match status" value="1"/>
</dbReference>
<evidence type="ECO:0000256" key="6">
    <source>
        <dbReference type="SAM" id="Phobius"/>
    </source>
</evidence>
<accession>D1AKQ8</accession>
<feature type="transmembrane region" description="Helical" evidence="6">
    <location>
        <begin position="159"/>
        <end position="182"/>
    </location>
</feature>
<comment type="similarity">
    <text evidence="2">Belongs to the autoinducer-2 exporter (AI-2E) (TC 2.A.86) family.</text>
</comment>